<protein>
    <submittedName>
        <fullName evidence="2">Uncharacterized protein</fullName>
    </submittedName>
</protein>
<gene>
    <name evidence="2" type="ORF">FB547_102146</name>
</gene>
<reference evidence="2 3" key="1">
    <citation type="submission" date="2019-06" db="EMBL/GenBank/DDBJ databases">
        <title>Sorghum-associated microbial communities from plants grown in Nebraska, USA.</title>
        <authorList>
            <person name="Schachtman D."/>
        </authorList>
    </citation>
    <scope>NUCLEOTIDE SEQUENCE [LARGE SCALE GENOMIC DNA]</scope>
    <source>
        <strain evidence="2 3">T529</strain>
    </source>
</reference>
<feature type="region of interest" description="Disordered" evidence="1">
    <location>
        <begin position="78"/>
        <end position="99"/>
    </location>
</feature>
<proteinExistence type="predicted"/>
<sequence>MSIESSNDSSRKTRVAQALGVYRSIAACHERLARGDDVHALTAALMLPCYQAGFRRLARELGPAEQDELSAALRRMERADAPSLPRHGAPSAVHRAQTA</sequence>
<name>A0A561CBK4_9BURK</name>
<evidence type="ECO:0000313" key="2">
    <source>
        <dbReference type="EMBL" id="TWD88444.1"/>
    </source>
</evidence>
<comment type="caution">
    <text evidence="2">The sequence shown here is derived from an EMBL/GenBank/DDBJ whole genome shotgun (WGS) entry which is preliminary data.</text>
</comment>
<organism evidence="2 3">
    <name type="scientific">Variovorax beijingensis</name>
    <dbReference type="NCBI Taxonomy" id="2496117"/>
    <lineage>
        <taxon>Bacteria</taxon>
        <taxon>Pseudomonadati</taxon>
        <taxon>Pseudomonadota</taxon>
        <taxon>Betaproteobacteria</taxon>
        <taxon>Burkholderiales</taxon>
        <taxon>Comamonadaceae</taxon>
        <taxon>Variovorax</taxon>
    </lineage>
</organism>
<dbReference type="RefSeq" id="WP_225612790.1">
    <property type="nucleotide sequence ID" value="NZ_VIVL01000002.1"/>
</dbReference>
<dbReference type="Proteomes" id="UP000319722">
    <property type="component" value="Unassembled WGS sequence"/>
</dbReference>
<evidence type="ECO:0000313" key="3">
    <source>
        <dbReference type="Proteomes" id="UP000319722"/>
    </source>
</evidence>
<evidence type="ECO:0000256" key="1">
    <source>
        <dbReference type="SAM" id="MobiDB-lite"/>
    </source>
</evidence>
<dbReference type="EMBL" id="VIVL01000002">
    <property type="protein sequence ID" value="TWD88444.1"/>
    <property type="molecule type" value="Genomic_DNA"/>
</dbReference>
<dbReference type="AlphaFoldDB" id="A0A561CBK4"/>
<accession>A0A561CBK4</accession>